<feature type="transmembrane region" description="Helical" evidence="13">
    <location>
        <begin position="12"/>
        <end position="34"/>
    </location>
</feature>
<feature type="domain" description="Ricin B lectin" evidence="15">
    <location>
        <begin position="457"/>
        <end position="570"/>
    </location>
</feature>
<dbReference type="AlphaFoldDB" id="A0A7I8VY98"/>
<protein>
    <recommendedName>
        <fullName evidence="13">Polypeptide N-acetylgalactosaminyltransferase</fullName>
        <ecNumber evidence="13">2.4.1.-</ecNumber>
    </recommendedName>
    <alternativeName>
        <fullName evidence="13">Protein-UDP acetylgalactosaminyltransferase</fullName>
    </alternativeName>
</protein>
<evidence type="ECO:0000256" key="10">
    <source>
        <dbReference type="ARBA" id="ARBA00023157"/>
    </source>
</evidence>
<dbReference type="UniPathway" id="UPA00378"/>
<evidence type="ECO:0000256" key="1">
    <source>
        <dbReference type="ARBA" id="ARBA00001936"/>
    </source>
</evidence>
<comment type="caution">
    <text evidence="16">The sequence shown here is derived from an EMBL/GenBank/DDBJ whole genome shotgun (WGS) entry which is preliminary data.</text>
</comment>
<reference evidence="16 17" key="1">
    <citation type="submission" date="2020-08" db="EMBL/GenBank/DDBJ databases">
        <authorList>
            <person name="Hejnol A."/>
        </authorList>
    </citation>
    <scope>NUCLEOTIDE SEQUENCE [LARGE SCALE GENOMIC DNA]</scope>
</reference>
<evidence type="ECO:0000256" key="5">
    <source>
        <dbReference type="ARBA" id="ARBA00022734"/>
    </source>
</evidence>
<comment type="similarity">
    <text evidence="3 13">Belongs to the glycosyltransferase 2 family. GalNAc-T subfamily.</text>
</comment>
<dbReference type="EMBL" id="CAJFCJ010000012">
    <property type="protein sequence ID" value="CAD5120518.1"/>
    <property type="molecule type" value="Genomic_DNA"/>
</dbReference>
<proteinExistence type="inferred from homology"/>
<keyword evidence="9 13" id="KW-0472">Membrane</keyword>
<dbReference type="InterPro" id="IPR045885">
    <property type="entry name" value="GalNAc-T"/>
</dbReference>
<dbReference type="PROSITE" id="PS50231">
    <property type="entry name" value="RICIN_B_LECTIN"/>
    <property type="match status" value="1"/>
</dbReference>
<dbReference type="GO" id="GO:0004653">
    <property type="term" value="F:polypeptide N-acetylgalactosaminyltransferase activity"/>
    <property type="evidence" value="ECO:0007669"/>
    <property type="project" value="TreeGrafter"/>
</dbReference>
<keyword evidence="8 13" id="KW-0333">Golgi apparatus</keyword>
<dbReference type="FunFam" id="3.90.550.10:FF:000053">
    <property type="entry name" value="Polypeptide N-acetylgalactosaminyltransferase"/>
    <property type="match status" value="1"/>
</dbReference>
<dbReference type="SMART" id="SM00458">
    <property type="entry name" value="RICIN"/>
    <property type="match status" value="1"/>
</dbReference>
<comment type="subcellular location">
    <subcellularLocation>
        <location evidence="2 13">Golgi apparatus membrane</location>
        <topology evidence="2 13">Single-pass type II membrane protein</topology>
    </subcellularLocation>
</comment>
<dbReference type="GO" id="GO:0006493">
    <property type="term" value="P:protein O-linked glycosylation"/>
    <property type="evidence" value="ECO:0007669"/>
    <property type="project" value="TreeGrafter"/>
</dbReference>
<keyword evidence="13" id="KW-0328">Glycosyltransferase</keyword>
<evidence type="ECO:0000256" key="2">
    <source>
        <dbReference type="ARBA" id="ARBA00004323"/>
    </source>
</evidence>
<dbReference type="GO" id="GO:0030246">
    <property type="term" value="F:carbohydrate binding"/>
    <property type="evidence" value="ECO:0007669"/>
    <property type="project" value="UniProtKB-KW"/>
</dbReference>
<evidence type="ECO:0000256" key="13">
    <source>
        <dbReference type="RuleBase" id="RU361242"/>
    </source>
</evidence>
<keyword evidence="13" id="KW-0808">Transferase</keyword>
<dbReference type="OrthoDB" id="9982049at2759"/>
<dbReference type="Gene3D" id="3.90.550.10">
    <property type="entry name" value="Spore Coat Polysaccharide Biosynthesis Protein SpsA, Chain A"/>
    <property type="match status" value="1"/>
</dbReference>
<dbReference type="InterPro" id="IPR029044">
    <property type="entry name" value="Nucleotide-diphossugar_trans"/>
</dbReference>
<dbReference type="InterPro" id="IPR000772">
    <property type="entry name" value="Ricin_B_lectin"/>
</dbReference>
<evidence type="ECO:0000256" key="6">
    <source>
        <dbReference type="ARBA" id="ARBA00022968"/>
    </source>
</evidence>
<evidence type="ECO:0000256" key="8">
    <source>
        <dbReference type="ARBA" id="ARBA00023034"/>
    </source>
</evidence>
<dbReference type="InterPro" id="IPR035992">
    <property type="entry name" value="Ricin_B-like_lectins"/>
</dbReference>
<keyword evidence="12 13" id="KW-0464">Manganese</keyword>
<evidence type="ECO:0000313" key="16">
    <source>
        <dbReference type="EMBL" id="CAD5120518.1"/>
    </source>
</evidence>
<organism evidence="16 17">
    <name type="scientific">Dimorphilus gyrociliatus</name>
    <dbReference type="NCBI Taxonomy" id="2664684"/>
    <lineage>
        <taxon>Eukaryota</taxon>
        <taxon>Metazoa</taxon>
        <taxon>Spiralia</taxon>
        <taxon>Lophotrochozoa</taxon>
        <taxon>Annelida</taxon>
        <taxon>Polychaeta</taxon>
        <taxon>Polychaeta incertae sedis</taxon>
        <taxon>Dinophilidae</taxon>
        <taxon>Dimorphilus</taxon>
    </lineage>
</organism>
<dbReference type="GO" id="GO:0000139">
    <property type="term" value="C:Golgi membrane"/>
    <property type="evidence" value="ECO:0007669"/>
    <property type="project" value="UniProtKB-SubCell"/>
</dbReference>
<dbReference type="EC" id="2.4.1.-" evidence="13"/>
<dbReference type="Gene3D" id="2.80.10.50">
    <property type="match status" value="1"/>
</dbReference>
<gene>
    <name evidence="16" type="ORF">DGYR_LOCUS8608</name>
</gene>
<sequence length="578" mass="66852">MARDRLTKTKIVMAIFVTSAFWLVLDIYIFYGVYPLENVVRKEQASGSVTTVTNNFEEESFAEENTWEEVRNVDRRTLLADRNGPGEMGRGVTSNQNDERVKAGWRSASFNEFVSNRISVERSLKDARDPGCRKQLFPYEELPQTSVIICFTEESWSTLLRTVHSVLNRSPTELIKEVILVDDNSQREYLKDKLDRYMSKLEKVKILRLKKRVGLIRARLEGVRVSTAPTLTFLDSHVECAVGWLEPLLFEIWKNRTTVVCPIIDTIHASSFQIIPTGTNIRGSFDWHMTFRWKGVPQYEVRRRKSNMESIRSPTMAGGLFSIDKSFFRRLGFYDPGLEIWGAENLELSFKTWMCGGTLLIMPCSRVAHIFRKSQPYKFPKGNMRTFMKNNIRVAEVWLDKYKKAFYALNPELKSWSFGNVEDRLKLKKDLKCHSFGWYLKNVVPEIRVPEMNPMASGTIKNARYLNCIDTQNNKGIIILYPCHGSGNSQILRLTKNGLIEAIDLCIGKRTRGISITTVDCEAKHAIRWRHLRNGYLEDTSSRKCLTAGRNNRLYMEPCTNVPQKKWIFSNYANDFPF</sequence>
<dbReference type="InterPro" id="IPR001173">
    <property type="entry name" value="Glyco_trans_2-like"/>
</dbReference>
<feature type="region of interest" description="Disordered" evidence="14">
    <location>
        <begin position="78"/>
        <end position="100"/>
    </location>
</feature>
<comment type="pathway">
    <text evidence="13">Protein modification; protein glycosylation.</text>
</comment>
<keyword evidence="17" id="KW-1185">Reference proteome</keyword>
<evidence type="ECO:0000256" key="7">
    <source>
        <dbReference type="ARBA" id="ARBA00022989"/>
    </source>
</evidence>
<keyword evidence="10 13" id="KW-1015">Disulfide bond</keyword>
<dbReference type="SUPFAM" id="SSF53448">
    <property type="entry name" value="Nucleotide-diphospho-sugar transferases"/>
    <property type="match status" value="1"/>
</dbReference>
<evidence type="ECO:0000256" key="12">
    <source>
        <dbReference type="ARBA" id="ARBA00023211"/>
    </source>
</evidence>
<evidence type="ECO:0000256" key="9">
    <source>
        <dbReference type="ARBA" id="ARBA00023136"/>
    </source>
</evidence>
<name>A0A7I8VY98_9ANNE</name>
<keyword evidence="11" id="KW-0325">Glycoprotein</keyword>
<dbReference type="PANTHER" id="PTHR11675:SF130">
    <property type="entry name" value="POLYPEPTIDE N-ACETYLGALACTOSAMINYLTRANSFERASE 5"/>
    <property type="match status" value="1"/>
</dbReference>
<evidence type="ECO:0000256" key="14">
    <source>
        <dbReference type="SAM" id="MobiDB-lite"/>
    </source>
</evidence>
<keyword evidence="7 13" id="KW-1133">Transmembrane helix</keyword>
<evidence type="ECO:0000259" key="15">
    <source>
        <dbReference type="SMART" id="SM00458"/>
    </source>
</evidence>
<evidence type="ECO:0000313" key="17">
    <source>
        <dbReference type="Proteomes" id="UP000549394"/>
    </source>
</evidence>
<dbReference type="PANTHER" id="PTHR11675">
    <property type="entry name" value="N-ACETYLGALACTOSAMINYLTRANSFERASE"/>
    <property type="match status" value="1"/>
</dbReference>
<evidence type="ECO:0000256" key="4">
    <source>
        <dbReference type="ARBA" id="ARBA00022692"/>
    </source>
</evidence>
<comment type="cofactor">
    <cofactor evidence="1 13">
        <name>Mn(2+)</name>
        <dbReference type="ChEBI" id="CHEBI:29035"/>
    </cofactor>
</comment>
<dbReference type="Pfam" id="PF00535">
    <property type="entry name" value="Glycos_transf_2"/>
    <property type="match status" value="1"/>
</dbReference>
<evidence type="ECO:0000256" key="11">
    <source>
        <dbReference type="ARBA" id="ARBA00023180"/>
    </source>
</evidence>
<keyword evidence="6" id="KW-0735">Signal-anchor</keyword>
<dbReference type="Proteomes" id="UP000549394">
    <property type="component" value="Unassembled WGS sequence"/>
</dbReference>
<keyword evidence="5 13" id="KW-0430">Lectin</keyword>
<accession>A0A7I8VY98</accession>
<dbReference type="SUPFAM" id="SSF50370">
    <property type="entry name" value="Ricin B-like lectins"/>
    <property type="match status" value="1"/>
</dbReference>
<evidence type="ECO:0000256" key="3">
    <source>
        <dbReference type="ARBA" id="ARBA00005680"/>
    </source>
</evidence>
<keyword evidence="4 13" id="KW-0812">Transmembrane</keyword>
<dbReference type="CDD" id="cd02510">
    <property type="entry name" value="pp-GalNAc-T"/>
    <property type="match status" value="1"/>
</dbReference>
<dbReference type="Pfam" id="PF00652">
    <property type="entry name" value="Ricin_B_lectin"/>
    <property type="match status" value="1"/>
</dbReference>